<name>A0A162S315_9CLOT</name>
<dbReference type="InterPro" id="IPR005302">
    <property type="entry name" value="MoCF_Sase_C"/>
</dbReference>
<dbReference type="InterPro" id="IPR011037">
    <property type="entry name" value="Pyrv_Knase-like_insert_dom_sf"/>
</dbReference>
<dbReference type="GO" id="GO:0003824">
    <property type="term" value="F:catalytic activity"/>
    <property type="evidence" value="ECO:0007669"/>
    <property type="project" value="InterPro"/>
</dbReference>
<dbReference type="STRING" id="1121326.CLMAG_36130"/>
<comment type="caution">
    <text evidence="2">The sequence shown here is derived from an EMBL/GenBank/DDBJ whole genome shotgun (WGS) entry which is preliminary data.</text>
</comment>
<dbReference type="RefSeq" id="WP_066625348.1">
    <property type="nucleotide sequence ID" value="NZ_FQXL01000028.1"/>
</dbReference>
<protein>
    <submittedName>
        <fullName evidence="2">MOSC domain protein</fullName>
    </submittedName>
</protein>
<dbReference type="PANTHER" id="PTHR36930:SF1">
    <property type="entry name" value="MOSC DOMAIN-CONTAINING PROTEIN"/>
    <property type="match status" value="1"/>
</dbReference>
<dbReference type="Pfam" id="PF03473">
    <property type="entry name" value="MOSC"/>
    <property type="match status" value="1"/>
</dbReference>
<dbReference type="Proteomes" id="UP000076603">
    <property type="component" value="Unassembled WGS sequence"/>
</dbReference>
<evidence type="ECO:0000259" key="1">
    <source>
        <dbReference type="PROSITE" id="PS51340"/>
    </source>
</evidence>
<keyword evidence="3" id="KW-1185">Reference proteome</keyword>
<dbReference type="GO" id="GO:0030151">
    <property type="term" value="F:molybdenum ion binding"/>
    <property type="evidence" value="ECO:0007669"/>
    <property type="project" value="InterPro"/>
</dbReference>
<organism evidence="2 3">
    <name type="scientific">Clostridium magnum DSM 2767</name>
    <dbReference type="NCBI Taxonomy" id="1121326"/>
    <lineage>
        <taxon>Bacteria</taxon>
        <taxon>Bacillati</taxon>
        <taxon>Bacillota</taxon>
        <taxon>Clostridia</taxon>
        <taxon>Eubacteriales</taxon>
        <taxon>Clostridiaceae</taxon>
        <taxon>Clostridium</taxon>
    </lineage>
</organism>
<dbReference type="Gene3D" id="2.40.33.20">
    <property type="entry name" value="PK beta-barrel domain-like"/>
    <property type="match status" value="1"/>
</dbReference>
<evidence type="ECO:0000313" key="3">
    <source>
        <dbReference type="Proteomes" id="UP000076603"/>
    </source>
</evidence>
<dbReference type="EMBL" id="LWAE01000004">
    <property type="protein sequence ID" value="KZL90711.1"/>
    <property type="molecule type" value="Genomic_DNA"/>
</dbReference>
<sequence length="143" mass="15445">MASVLAVNISEKKGVAKKPIERGYFEVNHGLLGDVHAGNGHRQVSLLAQESIDKMKQSGIKGLCTDKFTGNLTTEGIVLYELCIGAKIKIGEVVLAVTQVGKQCHKGCEIRNSVGDCILPRQSIFVEVLKAGWIKEGDEVEVI</sequence>
<dbReference type="PROSITE" id="PS51340">
    <property type="entry name" value="MOSC"/>
    <property type="match status" value="1"/>
</dbReference>
<evidence type="ECO:0000313" key="2">
    <source>
        <dbReference type="EMBL" id="KZL90711.1"/>
    </source>
</evidence>
<dbReference type="SUPFAM" id="SSF50800">
    <property type="entry name" value="PK beta-barrel domain-like"/>
    <property type="match status" value="1"/>
</dbReference>
<reference evidence="2 3" key="1">
    <citation type="submission" date="2016-04" db="EMBL/GenBank/DDBJ databases">
        <title>Genome sequence of Clostridium magnum DSM 2767.</title>
        <authorList>
            <person name="Poehlein A."/>
            <person name="Uhlig R."/>
            <person name="Fischer R."/>
            <person name="Bahl H."/>
            <person name="Daniel R."/>
        </authorList>
    </citation>
    <scope>NUCLEOTIDE SEQUENCE [LARGE SCALE GENOMIC DNA]</scope>
    <source>
        <strain evidence="2 3">DSM 2767</strain>
    </source>
</reference>
<accession>A0A162S315</accession>
<dbReference type="OrthoDB" id="1903412at2"/>
<dbReference type="PANTHER" id="PTHR36930">
    <property type="entry name" value="METAL-SULFUR CLUSTER BIOSYNTHESIS PROTEINS YUAD-RELATED"/>
    <property type="match status" value="1"/>
</dbReference>
<dbReference type="PATRIC" id="fig|1121326.3.peg.3656"/>
<dbReference type="GO" id="GO:0030170">
    <property type="term" value="F:pyridoxal phosphate binding"/>
    <property type="evidence" value="ECO:0007669"/>
    <property type="project" value="InterPro"/>
</dbReference>
<dbReference type="AlphaFoldDB" id="A0A162S315"/>
<proteinExistence type="predicted"/>
<gene>
    <name evidence="2" type="ORF">CLMAG_36130</name>
</gene>
<dbReference type="InterPro" id="IPR052716">
    <property type="entry name" value="MOSC_domain"/>
</dbReference>
<feature type="domain" description="MOSC" evidence="1">
    <location>
        <begin position="18"/>
        <end position="143"/>
    </location>
</feature>